<keyword evidence="3" id="KW-1185">Reference proteome</keyword>
<evidence type="ECO:0000313" key="2">
    <source>
        <dbReference type="EMBL" id="MCX5464214.1"/>
    </source>
</evidence>
<dbReference type="SUPFAM" id="SSF53448">
    <property type="entry name" value="Nucleotide-diphospho-sugar transferases"/>
    <property type="match status" value="1"/>
</dbReference>
<dbReference type="RefSeq" id="WP_266120727.1">
    <property type="nucleotide sequence ID" value="NZ_JAPKNA010000002.1"/>
</dbReference>
<dbReference type="InterPro" id="IPR001173">
    <property type="entry name" value="Glyco_trans_2-like"/>
</dbReference>
<name>A0ABT3VL45_9BURK</name>
<feature type="domain" description="Glycosyltransferase 2-like" evidence="1">
    <location>
        <begin position="10"/>
        <end position="165"/>
    </location>
</feature>
<dbReference type="PANTHER" id="PTHR22916">
    <property type="entry name" value="GLYCOSYLTRANSFERASE"/>
    <property type="match status" value="1"/>
</dbReference>
<dbReference type="InterPro" id="IPR029044">
    <property type="entry name" value="Nucleotide-diphossugar_trans"/>
</dbReference>
<organism evidence="2 3">
    <name type="scientific">Alcaligenes parafaecalis</name>
    <dbReference type="NCBI Taxonomy" id="171260"/>
    <lineage>
        <taxon>Bacteria</taxon>
        <taxon>Pseudomonadati</taxon>
        <taxon>Pseudomonadota</taxon>
        <taxon>Betaproteobacteria</taxon>
        <taxon>Burkholderiales</taxon>
        <taxon>Alcaligenaceae</taxon>
        <taxon>Alcaligenes</taxon>
    </lineage>
</organism>
<dbReference type="Gene3D" id="3.90.550.10">
    <property type="entry name" value="Spore Coat Polysaccharide Biosynthesis Protein SpsA, Chain A"/>
    <property type="match status" value="1"/>
</dbReference>
<dbReference type="CDD" id="cd00761">
    <property type="entry name" value="Glyco_tranf_GTA_type"/>
    <property type="match status" value="1"/>
</dbReference>
<dbReference type="PANTHER" id="PTHR22916:SF3">
    <property type="entry name" value="UDP-GLCNAC:BETAGAL BETA-1,3-N-ACETYLGLUCOSAMINYLTRANSFERASE-LIKE PROTEIN 1"/>
    <property type="match status" value="1"/>
</dbReference>
<gene>
    <name evidence="2" type="ORF">OSH09_08460</name>
</gene>
<comment type="caution">
    <text evidence="2">The sequence shown here is derived from an EMBL/GenBank/DDBJ whole genome shotgun (WGS) entry which is preliminary data.</text>
</comment>
<proteinExistence type="predicted"/>
<reference evidence="2 3" key="1">
    <citation type="submission" date="2022-11" db="EMBL/GenBank/DDBJ databases">
        <title>Biodiversity and phylogenetic relationships of bacteria.</title>
        <authorList>
            <person name="Machado R.A.R."/>
            <person name="Bhat A."/>
            <person name="Loulou A."/>
            <person name="Kallel S."/>
        </authorList>
    </citation>
    <scope>NUCLEOTIDE SEQUENCE [LARGE SCALE GENOMIC DNA]</scope>
    <source>
        <strain evidence="2 3">DSM 13975</strain>
    </source>
</reference>
<evidence type="ECO:0000313" key="3">
    <source>
        <dbReference type="Proteomes" id="UP001209916"/>
    </source>
</evidence>
<accession>A0ABT3VL45</accession>
<dbReference type="Proteomes" id="UP001209916">
    <property type="component" value="Unassembled WGS sequence"/>
</dbReference>
<dbReference type="Pfam" id="PF00535">
    <property type="entry name" value="Glycos_transf_2"/>
    <property type="match status" value="1"/>
</dbReference>
<evidence type="ECO:0000259" key="1">
    <source>
        <dbReference type="Pfam" id="PF00535"/>
    </source>
</evidence>
<protein>
    <submittedName>
        <fullName evidence="2">Glycosyltransferase family 2 protein</fullName>
    </submittedName>
</protein>
<sequence>MSTTQSVIVSVIMPAFNAAHTLPDSLRSVSQQDYPYWELLVVDDGSSDNTIELVREHAFADPRIKLLRQPFNQGVAAARNAGIAAAQGKYIAFLDSDDLWLPQKLSQQLKAMRANQALVSMTAYYRFTQIPKWQSTSTPPNWLDYASLLKGNAIGNLTGMYDCQAIGKVYQKAVRHEDYLMWLEVVRKAGPAYGLQEVLAAYRVSATSLSGNKIKSLQWTWQIYRRHLKLSVVQSSYLIFHYIVKAILKRA</sequence>
<dbReference type="EMBL" id="JAPKNA010000002">
    <property type="protein sequence ID" value="MCX5464214.1"/>
    <property type="molecule type" value="Genomic_DNA"/>
</dbReference>